<name>A0A323TK60_9BACI</name>
<feature type="compositionally biased region" description="Basic residues" evidence="1">
    <location>
        <begin position="36"/>
        <end position="53"/>
    </location>
</feature>
<comment type="caution">
    <text evidence="3">The sequence shown here is derived from an EMBL/GenBank/DDBJ whole genome shotgun (WGS) entry which is preliminary data.</text>
</comment>
<evidence type="ECO:0000256" key="2">
    <source>
        <dbReference type="SAM" id="Phobius"/>
    </source>
</evidence>
<dbReference type="RefSeq" id="WP_110608109.1">
    <property type="nucleotide sequence ID" value="NZ_PDOD01000001.1"/>
</dbReference>
<keyword evidence="2" id="KW-0812">Transmembrane</keyword>
<dbReference type="AlphaFoldDB" id="A0A323TK60"/>
<accession>A0A323TK60</accession>
<sequence length="83" mass="10057">MSQRLNTNTDDEKQWADEIEHDEYSNGLQSLPPRKEGHKKFSNTKSRQDKRKRKRRIRFPLVRVWLILFLLLVTLMTTYPLWG</sequence>
<feature type="transmembrane region" description="Helical" evidence="2">
    <location>
        <begin position="61"/>
        <end position="82"/>
    </location>
</feature>
<keyword evidence="2" id="KW-1133">Transmembrane helix</keyword>
<gene>
    <name evidence="3" type="ORF">CR194_02790</name>
</gene>
<evidence type="ECO:0000313" key="4">
    <source>
        <dbReference type="Proteomes" id="UP000248214"/>
    </source>
</evidence>
<proteinExistence type="predicted"/>
<evidence type="ECO:0000313" key="3">
    <source>
        <dbReference type="EMBL" id="PYZ94476.1"/>
    </source>
</evidence>
<dbReference type="Proteomes" id="UP000248214">
    <property type="component" value="Unassembled WGS sequence"/>
</dbReference>
<dbReference type="EMBL" id="PDOD01000001">
    <property type="protein sequence ID" value="PYZ94476.1"/>
    <property type="molecule type" value="Genomic_DNA"/>
</dbReference>
<protein>
    <submittedName>
        <fullName evidence="3">Uncharacterized protein</fullName>
    </submittedName>
</protein>
<keyword evidence="4" id="KW-1185">Reference proteome</keyword>
<organism evidence="3 4">
    <name type="scientific">Salipaludibacillus keqinensis</name>
    <dbReference type="NCBI Taxonomy" id="2045207"/>
    <lineage>
        <taxon>Bacteria</taxon>
        <taxon>Bacillati</taxon>
        <taxon>Bacillota</taxon>
        <taxon>Bacilli</taxon>
        <taxon>Bacillales</taxon>
        <taxon>Bacillaceae</taxon>
    </lineage>
</organism>
<keyword evidence="2" id="KW-0472">Membrane</keyword>
<feature type="region of interest" description="Disordered" evidence="1">
    <location>
        <begin position="23"/>
        <end position="53"/>
    </location>
</feature>
<evidence type="ECO:0000256" key="1">
    <source>
        <dbReference type="SAM" id="MobiDB-lite"/>
    </source>
</evidence>
<reference evidence="3 4" key="1">
    <citation type="submission" date="2017-10" db="EMBL/GenBank/DDBJ databases">
        <title>Bacillus sp. nov., a halophilic bacterium isolated from a Keqin Lake.</title>
        <authorList>
            <person name="Wang H."/>
        </authorList>
    </citation>
    <scope>NUCLEOTIDE SEQUENCE [LARGE SCALE GENOMIC DNA]</scope>
    <source>
        <strain evidence="3 4">KQ-12</strain>
    </source>
</reference>